<dbReference type="OrthoDB" id="3518672at2759"/>
<accession>A0A9X0DJS7</accession>
<comment type="caution">
    <text evidence="2">The sequence shown here is derived from an EMBL/GenBank/DDBJ whole genome shotgun (WGS) entry which is preliminary data.</text>
</comment>
<evidence type="ECO:0000313" key="2">
    <source>
        <dbReference type="EMBL" id="KAJ8063333.1"/>
    </source>
</evidence>
<feature type="region of interest" description="Disordered" evidence="1">
    <location>
        <begin position="50"/>
        <end position="81"/>
    </location>
</feature>
<proteinExistence type="predicted"/>
<feature type="compositionally biased region" description="Basic and acidic residues" evidence="1">
    <location>
        <begin position="127"/>
        <end position="137"/>
    </location>
</feature>
<evidence type="ECO:0000313" key="3">
    <source>
        <dbReference type="Proteomes" id="UP001152300"/>
    </source>
</evidence>
<feature type="region of interest" description="Disordered" evidence="1">
    <location>
        <begin position="1"/>
        <end position="35"/>
    </location>
</feature>
<feature type="compositionally biased region" description="Basic and acidic residues" evidence="1">
    <location>
        <begin position="1"/>
        <end position="11"/>
    </location>
</feature>
<sequence length="287" mass="34277">MDSYGRSKSDGPKVGSSSKSAIEEGRSASESKVTQMLDRVTIDRIEEDLKKENLSKRELRRRRRMGVRESMTSTRGAWDTERDKLETYADDRLYLESHRVRQQERKKEELKKEEEECRSLDNSTAESMKKKREDLKENESTLMKKITKIKRRKSIKKTLEEELKAYRIVKEESRRRVRDAQVEVDKTKLQEDEINHEMMRLWQNEADRWGEELEIQALQHKRTHSPFDFSADDMEYLRTSLENFRTHRDWCMNGPREGEPWFYTNCGRQLECDDCRDDIAHDASLKD</sequence>
<organism evidence="2 3">
    <name type="scientific">Sclerotinia nivalis</name>
    <dbReference type="NCBI Taxonomy" id="352851"/>
    <lineage>
        <taxon>Eukaryota</taxon>
        <taxon>Fungi</taxon>
        <taxon>Dikarya</taxon>
        <taxon>Ascomycota</taxon>
        <taxon>Pezizomycotina</taxon>
        <taxon>Leotiomycetes</taxon>
        <taxon>Helotiales</taxon>
        <taxon>Sclerotiniaceae</taxon>
        <taxon>Sclerotinia</taxon>
    </lineage>
</organism>
<evidence type="ECO:0000256" key="1">
    <source>
        <dbReference type="SAM" id="MobiDB-lite"/>
    </source>
</evidence>
<name>A0A9X0DJS7_9HELO</name>
<feature type="region of interest" description="Disordered" evidence="1">
    <location>
        <begin position="100"/>
        <end position="137"/>
    </location>
</feature>
<feature type="compositionally biased region" description="Basic and acidic residues" evidence="1">
    <location>
        <begin position="100"/>
        <end position="119"/>
    </location>
</feature>
<gene>
    <name evidence="2" type="ORF">OCU04_008562</name>
</gene>
<dbReference type="AlphaFoldDB" id="A0A9X0DJS7"/>
<dbReference type="Proteomes" id="UP001152300">
    <property type="component" value="Unassembled WGS sequence"/>
</dbReference>
<reference evidence="2" key="1">
    <citation type="submission" date="2022-11" db="EMBL/GenBank/DDBJ databases">
        <title>Genome Resource of Sclerotinia nivalis Strain SnTB1, a Plant Pathogen Isolated from American Ginseng.</title>
        <authorList>
            <person name="Fan S."/>
        </authorList>
    </citation>
    <scope>NUCLEOTIDE SEQUENCE</scope>
    <source>
        <strain evidence="2">SnTB1</strain>
    </source>
</reference>
<dbReference type="EMBL" id="JAPEIS010000009">
    <property type="protein sequence ID" value="KAJ8063333.1"/>
    <property type="molecule type" value="Genomic_DNA"/>
</dbReference>
<protein>
    <submittedName>
        <fullName evidence="2">Uncharacterized protein</fullName>
    </submittedName>
</protein>
<keyword evidence="3" id="KW-1185">Reference proteome</keyword>